<protein>
    <submittedName>
        <fullName evidence="8">Cytochrome c</fullName>
    </submittedName>
</protein>
<evidence type="ECO:0000256" key="5">
    <source>
        <dbReference type="SAM" id="MobiDB-lite"/>
    </source>
</evidence>
<dbReference type="InterPro" id="IPR009056">
    <property type="entry name" value="Cyt_c-like_dom"/>
</dbReference>
<keyword evidence="9" id="KW-1185">Reference proteome</keyword>
<keyword evidence="6" id="KW-0732">Signal</keyword>
<dbReference type="PANTHER" id="PTHR33751">
    <property type="entry name" value="CBB3-TYPE CYTOCHROME C OXIDASE SUBUNIT FIXP"/>
    <property type="match status" value="1"/>
</dbReference>
<gene>
    <name evidence="8" type="ORF">DJ017_19495</name>
</gene>
<dbReference type="Pfam" id="PF13442">
    <property type="entry name" value="Cytochrome_CBB3"/>
    <property type="match status" value="1"/>
</dbReference>
<feature type="compositionally biased region" description="Low complexity" evidence="5">
    <location>
        <begin position="173"/>
        <end position="182"/>
    </location>
</feature>
<feature type="domain" description="Cytochrome c" evidence="7">
    <location>
        <begin position="68"/>
        <end position="147"/>
    </location>
</feature>
<reference evidence="9" key="1">
    <citation type="submission" date="2018-05" db="EMBL/GenBank/DDBJ databases">
        <authorList>
            <person name="Li X."/>
        </authorList>
    </citation>
    <scope>NUCLEOTIDE SEQUENCE [LARGE SCALE GENOMIC DNA]</scope>
    <source>
        <strain evidence="9">LX32</strain>
    </source>
</reference>
<comment type="caution">
    <text evidence="8">The sequence shown here is derived from an EMBL/GenBank/DDBJ whole genome shotgun (WGS) entry which is preliminary data.</text>
</comment>
<keyword evidence="2 4" id="KW-0479">Metal-binding</keyword>
<dbReference type="GO" id="GO:0009055">
    <property type="term" value="F:electron transfer activity"/>
    <property type="evidence" value="ECO:0007669"/>
    <property type="project" value="InterPro"/>
</dbReference>
<dbReference type="PROSITE" id="PS51007">
    <property type="entry name" value="CYTC"/>
    <property type="match status" value="1"/>
</dbReference>
<evidence type="ECO:0000256" key="4">
    <source>
        <dbReference type="PROSITE-ProRule" id="PRU00433"/>
    </source>
</evidence>
<dbReference type="EMBL" id="QFYQ01000003">
    <property type="protein sequence ID" value="RAK51147.1"/>
    <property type="molecule type" value="Genomic_DNA"/>
</dbReference>
<feature type="signal peptide" evidence="6">
    <location>
        <begin position="1"/>
        <end position="17"/>
    </location>
</feature>
<evidence type="ECO:0000256" key="6">
    <source>
        <dbReference type="SAM" id="SignalP"/>
    </source>
</evidence>
<dbReference type="Proteomes" id="UP000249254">
    <property type="component" value="Unassembled WGS sequence"/>
</dbReference>
<evidence type="ECO:0000256" key="1">
    <source>
        <dbReference type="ARBA" id="ARBA00022617"/>
    </source>
</evidence>
<dbReference type="GO" id="GO:0020037">
    <property type="term" value="F:heme binding"/>
    <property type="evidence" value="ECO:0007669"/>
    <property type="project" value="InterPro"/>
</dbReference>
<evidence type="ECO:0000256" key="3">
    <source>
        <dbReference type="ARBA" id="ARBA00023004"/>
    </source>
</evidence>
<keyword evidence="3 4" id="KW-0408">Iron</keyword>
<accession>A0A328A9T8</accession>
<dbReference type="RefSeq" id="WP_111530582.1">
    <property type="nucleotide sequence ID" value="NZ_JBHRSG010000003.1"/>
</dbReference>
<dbReference type="GO" id="GO:0046872">
    <property type="term" value="F:metal ion binding"/>
    <property type="evidence" value="ECO:0007669"/>
    <property type="project" value="UniProtKB-KW"/>
</dbReference>
<dbReference type="AlphaFoldDB" id="A0A328A9T8"/>
<evidence type="ECO:0000313" key="9">
    <source>
        <dbReference type="Proteomes" id="UP000249254"/>
    </source>
</evidence>
<evidence type="ECO:0000259" key="7">
    <source>
        <dbReference type="PROSITE" id="PS51007"/>
    </source>
</evidence>
<dbReference type="PROSITE" id="PS51257">
    <property type="entry name" value="PROKAR_LIPOPROTEIN"/>
    <property type="match status" value="1"/>
</dbReference>
<dbReference type="SUPFAM" id="SSF46626">
    <property type="entry name" value="Cytochrome c"/>
    <property type="match status" value="1"/>
</dbReference>
<dbReference type="Gene3D" id="1.10.760.10">
    <property type="entry name" value="Cytochrome c-like domain"/>
    <property type="match status" value="1"/>
</dbReference>
<evidence type="ECO:0000256" key="2">
    <source>
        <dbReference type="ARBA" id="ARBA00022723"/>
    </source>
</evidence>
<organism evidence="8 9">
    <name type="scientific">Phenylobacterium soli</name>
    <dbReference type="NCBI Taxonomy" id="2170551"/>
    <lineage>
        <taxon>Bacteria</taxon>
        <taxon>Pseudomonadati</taxon>
        <taxon>Pseudomonadota</taxon>
        <taxon>Alphaproteobacteria</taxon>
        <taxon>Caulobacterales</taxon>
        <taxon>Caulobacteraceae</taxon>
        <taxon>Phenylobacterium</taxon>
    </lineage>
</organism>
<feature type="chain" id="PRO_5016444757" evidence="6">
    <location>
        <begin position="18"/>
        <end position="193"/>
    </location>
</feature>
<dbReference type="OrthoDB" id="5523448at2"/>
<sequence>MKLPLALGLAALALALAGCGRELHPTGAGGAQLPAGRGLPQMPTGDLAGAAASTAGQVFANPYAGDPGAIAEGHRLFNAMNCSGCHGYELKGGMGPDLTDTYWRYGGTPAAIYQSIYQGRPKGMPAWGVALPPSDIWKLAAYIESQGGAVKPGQYQAGLQGDLVPKAPGGAGQNAQNAANAGETHAPGGAARR</sequence>
<keyword evidence="1 4" id="KW-0349">Heme</keyword>
<feature type="region of interest" description="Disordered" evidence="5">
    <location>
        <begin position="161"/>
        <end position="193"/>
    </location>
</feature>
<dbReference type="InterPro" id="IPR050597">
    <property type="entry name" value="Cytochrome_c_Oxidase_Subunit"/>
</dbReference>
<dbReference type="InterPro" id="IPR036909">
    <property type="entry name" value="Cyt_c-like_dom_sf"/>
</dbReference>
<proteinExistence type="predicted"/>
<name>A0A328A9T8_9CAUL</name>
<dbReference type="PANTHER" id="PTHR33751:SF1">
    <property type="entry name" value="CBB3-TYPE CYTOCHROME C OXIDASE SUBUNIT FIXP"/>
    <property type="match status" value="1"/>
</dbReference>
<evidence type="ECO:0000313" key="8">
    <source>
        <dbReference type="EMBL" id="RAK51147.1"/>
    </source>
</evidence>